<keyword evidence="3" id="KW-1185">Reference proteome</keyword>
<feature type="compositionally biased region" description="Basic residues" evidence="1">
    <location>
        <begin position="1"/>
        <end position="14"/>
    </location>
</feature>
<dbReference type="Proteomes" id="UP001497472">
    <property type="component" value="Unassembled WGS sequence"/>
</dbReference>
<name>A0AAV1K0Q7_9NEOP</name>
<accession>A0AAV1K0Q7</accession>
<comment type="caution">
    <text evidence="2">The sequence shown here is derived from an EMBL/GenBank/DDBJ whole genome shotgun (WGS) entry which is preliminary data.</text>
</comment>
<evidence type="ECO:0000256" key="1">
    <source>
        <dbReference type="SAM" id="MobiDB-lite"/>
    </source>
</evidence>
<gene>
    <name evidence="2" type="ORF">LNINA_LOCUS12907</name>
</gene>
<organism evidence="2 3">
    <name type="scientific">Leptosia nina</name>
    <dbReference type="NCBI Taxonomy" id="320188"/>
    <lineage>
        <taxon>Eukaryota</taxon>
        <taxon>Metazoa</taxon>
        <taxon>Ecdysozoa</taxon>
        <taxon>Arthropoda</taxon>
        <taxon>Hexapoda</taxon>
        <taxon>Insecta</taxon>
        <taxon>Pterygota</taxon>
        <taxon>Neoptera</taxon>
        <taxon>Endopterygota</taxon>
        <taxon>Lepidoptera</taxon>
        <taxon>Glossata</taxon>
        <taxon>Ditrysia</taxon>
        <taxon>Papilionoidea</taxon>
        <taxon>Pieridae</taxon>
        <taxon>Pierinae</taxon>
        <taxon>Leptosia</taxon>
    </lineage>
</organism>
<sequence>MSVHQHPPHPKRAAPRTSVREMKPPTSPPARRCHCSTPTDGLVATSHDTRYLLQAQLREQEYLRPLKRSQKTVIASDTGADRPQNRLRRLRRGHSLRVPLTRVSFRPALLAPTRIAAVQAEADAPLGAPLV</sequence>
<evidence type="ECO:0000313" key="3">
    <source>
        <dbReference type="Proteomes" id="UP001497472"/>
    </source>
</evidence>
<proteinExistence type="predicted"/>
<feature type="region of interest" description="Disordered" evidence="1">
    <location>
        <begin position="1"/>
        <end position="41"/>
    </location>
</feature>
<protein>
    <submittedName>
        <fullName evidence="2">Uncharacterized protein</fullName>
    </submittedName>
</protein>
<dbReference type="EMBL" id="CAVLEF010000265">
    <property type="protein sequence ID" value="CAK1553948.1"/>
    <property type="molecule type" value="Genomic_DNA"/>
</dbReference>
<dbReference type="AlphaFoldDB" id="A0AAV1K0Q7"/>
<evidence type="ECO:0000313" key="2">
    <source>
        <dbReference type="EMBL" id="CAK1553948.1"/>
    </source>
</evidence>
<reference evidence="2 3" key="1">
    <citation type="submission" date="2023-11" db="EMBL/GenBank/DDBJ databases">
        <authorList>
            <person name="Okamura Y."/>
        </authorList>
    </citation>
    <scope>NUCLEOTIDE SEQUENCE [LARGE SCALE GENOMIC DNA]</scope>
</reference>